<feature type="domain" description="Periplasmic binding protein" evidence="4">
    <location>
        <begin position="29"/>
        <end position="287"/>
    </location>
</feature>
<sequence length="321" mass="33080">MSFMKSTVTALLACATVAGSVASVQAAEIAVIAGSANDEFFNRVKKGVDQAALVIEANGGKVTYLPTQNYDNFGPDLVGLINTAVGQGVDGIAIPIWVPEAQVPALQAAAGQGVKIMMYNSGAEHREAVKGINYFGADDRIAGVAGGEYLAKNGAQRILCHIHVPGAVNLEARCDGVTEGAEANGAEVVRVPTPANLDSDATGTAEAIKAELLKDSSIDAVITGAAWASDSAAIAIQQAGRPVMLGTFDLSPSVLNRIKDGTQNMAIDQQPYLQSFLAATMLAANIDFGVELATDPVLTGPAIVDAENVEVTMKGVEEGVR</sequence>
<keyword evidence="6" id="KW-1185">Reference proteome</keyword>
<reference evidence="5 6" key="1">
    <citation type="submission" date="2021-01" db="EMBL/GenBank/DDBJ databases">
        <title>Biogeographic distribution of Paracoccus.</title>
        <authorList>
            <person name="Hollensteiner J."/>
            <person name="Leineberger J."/>
            <person name="Brinkhoff T."/>
            <person name="Daniel R."/>
        </authorList>
    </citation>
    <scope>NUCLEOTIDE SEQUENCE [LARGE SCALE GENOMIC DNA]</scope>
    <source>
        <strain evidence="5 6">KCTC 22803</strain>
    </source>
</reference>
<dbReference type="EMBL" id="CP067136">
    <property type="protein sequence ID" value="WCR08758.1"/>
    <property type="molecule type" value="Genomic_DNA"/>
</dbReference>
<dbReference type="Gene3D" id="3.40.50.2300">
    <property type="match status" value="2"/>
</dbReference>
<feature type="signal peptide" evidence="3">
    <location>
        <begin position="1"/>
        <end position="26"/>
    </location>
</feature>
<gene>
    <name evidence="5" type="ORF">JHX87_08180</name>
</gene>
<dbReference type="Pfam" id="PF13407">
    <property type="entry name" value="Peripla_BP_4"/>
    <property type="match status" value="1"/>
</dbReference>
<comment type="similarity">
    <text evidence="2">Belongs to the bacterial solute-binding protein 2 family.</text>
</comment>
<name>A0ABY7SP46_9RHOB</name>
<dbReference type="RefSeq" id="WP_271885722.1">
    <property type="nucleotide sequence ID" value="NZ_CP067136.1"/>
</dbReference>
<dbReference type="Proteomes" id="UP001219349">
    <property type="component" value="Chromosome"/>
</dbReference>
<evidence type="ECO:0000256" key="1">
    <source>
        <dbReference type="ARBA" id="ARBA00004418"/>
    </source>
</evidence>
<evidence type="ECO:0000256" key="3">
    <source>
        <dbReference type="SAM" id="SignalP"/>
    </source>
</evidence>
<evidence type="ECO:0000256" key="2">
    <source>
        <dbReference type="ARBA" id="ARBA00007639"/>
    </source>
</evidence>
<organism evidence="5 6">
    <name type="scientific">Paracoccus fistulariae</name>
    <dbReference type="NCBI Taxonomy" id="658446"/>
    <lineage>
        <taxon>Bacteria</taxon>
        <taxon>Pseudomonadati</taxon>
        <taxon>Pseudomonadota</taxon>
        <taxon>Alphaproteobacteria</taxon>
        <taxon>Rhodobacterales</taxon>
        <taxon>Paracoccaceae</taxon>
        <taxon>Paracoccus</taxon>
    </lineage>
</organism>
<evidence type="ECO:0000313" key="5">
    <source>
        <dbReference type="EMBL" id="WCR08758.1"/>
    </source>
</evidence>
<dbReference type="PANTHER" id="PTHR30036">
    <property type="entry name" value="D-XYLOSE-BINDING PERIPLASMIC PROTEIN"/>
    <property type="match status" value="1"/>
</dbReference>
<dbReference type="InterPro" id="IPR028082">
    <property type="entry name" value="Peripla_BP_I"/>
</dbReference>
<evidence type="ECO:0000313" key="6">
    <source>
        <dbReference type="Proteomes" id="UP001219349"/>
    </source>
</evidence>
<proteinExistence type="inferred from homology"/>
<dbReference type="PANTHER" id="PTHR30036:SF7">
    <property type="entry name" value="ABC TRANSPORTER PERIPLASMIC-BINDING PROTEIN YPHF"/>
    <property type="match status" value="1"/>
</dbReference>
<evidence type="ECO:0000259" key="4">
    <source>
        <dbReference type="Pfam" id="PF13407"/>
    </source>
</evidence>
<keyword evidence="3" id="KW-0732">Signal</keyword>
<dbReference type="SUPFAM" id="SSF53822">
    <property type="entry name" value="Periplasmic binding protein-like I"/>
    <property type="match status" value="1"/>
</dbReference>
<feature type="chain" id="PRO_5046369289" evidence="3">
    <location>
        <begin position="27"/>
        <end position="321"/>
    </location>
</feature>
<dbReference type="InterPro" id="IPR025997">
    <property type="entry name" value="SBP_2_dom"/>
</dbReference>
<dbReference type="InterPro" id="IPR050555">
    <property type="entry name" value="Bact_Solute-Bind_Prot2"/>
</dbReference>
<comment type="subcellular location">
    <subcellularLocation>
        <location evidence="1">Periplasm</location>
    </subcellularLocation>
</comment>
<protein>
    <submittedName>
        <fullName evidence="5">Substrate-binding domain-containing protein</fullName>
    </submittedName>
</protein>
<accession>A0ABY7SP46</accession>